<evidence type="ECO:0000313" key="8">
    <source>
        <dbReference type="EMBL" id="PKY42424.1"/>
    </source>
</evidence>
<organism evidence="8 9">
    <name type="scientific">Rhizophagus irregularis</name>
    <dbReference type="NCBI Taxonomy" id="588596"/>
    <lineage>
        <taxon>Eukaryota</taxon>
        <taxon>Fungi</taxon>
        <taxon>Fungi incertae sedis</taxon>
        <taxon>Mucoromycota</taxon>
        <taxon>Glomeromycotina</taxon>
        <taxon>Glomeromycetes</taxon>
        <taxon>Glomerales</taxon>
        <taxon>Glomeraceae</taxon>
        <taxon>Rhizophagus</taxon>
    </lineage>
</organism>
<keyword evidence="3" id="KW-0547">Nucleotide-binding</keyword>
<keyword evidence="2" id="KW-0677">Repeat</keyword>
<keyword evidence="4" id="KW-0067">ATP-binding</keyword>
<feature type="compositionally biased region" description="Polar residues" evidence="6">
    <location>
        <begin position="152"/>
        <end position="185"/>
    </location>
</feature>
<feature type="domain" description="AAA+ ATPase" evidence="7">
    <location>
        <begin position="265"/>
        <end position="405"/>
    </location>
</feature>
<evidence type="ECO:0000256" key="2">
    <source>
        <dbReference type="ARBA" id="ARBA00022737"/>
    </source>
</evidence>
<evidence type="ECO:0000313" key="9">
    <source>
        <dbReference type="Proteomes" id="UP000234323"/>
    </source>
</evidence>
<dbReference type="PROSITE" id="PS00674">
    <property type="entry name" value="AAA"/>
    <property type="match status" value="1"/>
</dbReference>
<dbReference type="InterPro" id="IPR003960">
    <property type="entry name" value="ATPase_AAA_CS"/>
</dbReference>
<dbReference type="InterPro" id="IPR050168">
    <property type="entry name" value="AAA_ATPase_domain"/>
</dbReference>
<dbReference type="Pfam" id="PF00004">
    <property type="entry name" value="AAA"/>
    <property type="match status" value="2"/>
</dbReference>
<dbReference type="AlphaFoldDB" id="A0A2I1G718"/>
<sequence>MTKRPPNKRNRLSDDIDSRLIPYIQQIQQENKGGAVSVHTIFQYVQNVDFSFKRMKKAQLERSIDRALKSLKKQDIEEQVEALSSNKPELNKEFRSQGTNDLLHQILSEFDDSSDLDDSEAMEFERLKIEGVKMMEIKDANLMNQSITKIWSQHNPQSTESSPNHTSSGDSNSNTIPLTSKSSIPITDKNQDEKEKFKNTRKSKIKVSKIEFKNLKSKEARNDLSLPSARLSDLGGVDACIEEVLELIAMPLAHPEIYLHTGVQPPRGILLHGPPGCGKTLLANAIAGELGVPFISISAPSVVSGMSGESEKKIREMFEEAKEKAPCLIFIDEIDAITPKRETAQREMERRIVAQLLTCMDDLSWDKMNYQPILIIGATNRPDSLDPALRRAGRFDREISMGVPDEQAREKILRVISSKLKLSGDFDYKALAKLTPGYVGADLNALTTAAGVIAVKRIFTNLDKNHKFSTDNDESIEMQIDNSSSSISFENQSPTNKLKSISDFFRNHPDPLTAEELEPLSITNEDFLQALSKVQPSSKREGFATVPDVTWADVGALEFVRDELRMAIVEPIKHPELFSRVGITAPAGVLLWGPPGCGKTLLAKAVANESHINFISVKGPELLNKYVGESERGVRQVFARARASSPCVIFFDELDALCTRRDDSQSEASARVVNTLLTELDGLENRKQVYVIAATNRPDMIDSAMMRPGRLDKLLYVELPTSSERYEILKTLTKRTPLGNDVSLIKIAEDERCTDFSGADLASLIREAAVAALRTTLYLKSNNLSVTEKMPDNELFVNASHFEMAFNKVSSSVLKSDKKRYDSLKIKLGCAAIDNNITGKLN</sequence>
<dbReference type="FunFam" id="3.40.50.300:FF:000018">
    <property type="entry name" value="Cell division control 48"/>
    <property type="match status" value="1"/>
</dbReference>
<feature type="region of interest" description="Disordered" evidence="6">
    <location>
        <begin position="152"/>
        <end position="200"/>
    </location>
</feature>
<dbReference type="GO" id="GO:0042254">
    <property type="term" value="P:ribosome biogenesis"/>
    <property type="evidence" value="ECO:0007669"/>
    <property type="project" value="TreeGrafter"/>
</dbReference>
<name>A0A2I1G718_9GLOM</name>
<dbReference type="InterPro" id="IPR027417">
    <property type="entry name" value="P-loop_NTPase"/>
</dbReference>
<dbReference type="SUPFAM" id="SSF52540">
    <property type="entry name" value="P-loop containing nucleoside triphosphate hydrolases"/>
    <property type="match status" value="2"/>
</dbReference>
<evidence type="ECO:0000256" key="4">
    <source>
        <dbReference type="ARBA" id="ARBA00022840"/>
    </source>
</evidence>
<evidence type="ECO:0000256" key="1">
    <source>
        <dbReference type="ARBA" id="ARBA00006914"/>
    </source>
</evidence>
<dbReference type="FunFam" id="3.40.50.300:FF:000365">
    <property type="entry name" value="Ribosome biogenesis ATPase RIX7"/>
    <property type="match status" value="1"/>
</dbReference>
<dbReference type="InterPro" id="IPR003959">
    <property type="entry name" value="ATPase_AAA_core"/>
</dbReference>
<keyword evidence="5" id="KW-0175">Coiled coil</keyword>
<feature type="compositionally biased region" description="Basic and acidic residues" evidence="6">
    <location>
        <begin position="189"/>
        <end position="198"/>
    </location>
</feature>
<dbReference type="GO" id="GO:0005634">
    <property type="term" value="C:nucleus"/>
    <property type="evidence" value="ECO:0007669"/>
    <property type="project" value="TreeGrafter"/>
</dbReference>
<feature type="coiled-coil region" evidence="5">
    <location>
        <begin position="57"/>
        <end position="93"/>
    </location>
</feature>
<accession>A0A2I1G718</accession>
<dbReference type="PANTHER" id="PTHR23077">
    <property type="entry name" value="AAA-FAMILY ATPASE"/>
    <property type="match status" value="1"/>
</dbReference>
<dbReference type="VEuPathDB" id="FungiDB:RhiirFUN_015500"/>
<gene>
    <name evidence="8" type="ORF">RhiirA4_505393</name>
</gene>
<dbReference type="PANTHER" id="PTHR23077:SF171">
    <property type="entry name" value="NUCLEAR VALOSIN-CONTAINING PROTEIN-LIKE"/>
    <property type="match status" value="1"/>
</dbReference>
<proteinExistence type="inferred from homology"/>
<dbReference type="FunFam" id="1.10.8.60:FF:000081">
    <property type="entry name" value="AAA family ATPase/60S ribosome export protein"/>
    <property type="match status" value="1"/>
</dbReference>
<evidence type="ECO:0000256" key="5">
    <source>
        <dbReference type="SAM" id="Coils"/>
    </source>
</evidence>
<dbReference type="InterPro" id="IPR041569">
    <property type="entry name" value="AAA_lid_3"/>
</dbReference>
<dbReference type="Gene3D" id="1.10.8.60">
    <property type="match status" value="2"/>
</dbReference>
<dbReference type="CDD" id="cd19530">
    <property type="entry name" value="RecA-like_NVL_r2-like"/>
    <property type="match status" value="1"/>
</dbReference>
<dbReference type="GO" id="GO:0005524">
    <property type="term" value="F:ATP binding"/>
    <property type="evidence" value="ECO:0007669"/>
    <property type="project" value="UniProtKB-KW"/>
</dbReference>
<reference evidence="8 9" key="1">
    <citation type="submission" date="2015-10" db="EMBL/GenBank/DDBJ databases">
        <title>Genome analyses suggest a sexual origin of heterokaryosis in a supposedly ancient asexual fungus.</title>
        <authorList>
            <person name="Ropars J."/>
            <person name="Sedzielewska K."/>
            <person name="Noel J."/>
            <person name="Charron P."/>
            <person name="Farinelli L."/>
            <person name="Marton T."/>
            <person name="Kruger M."/>
            <person name="Pelin A."/>
            <person name="Brachmann A."/>
            <person name="Corradi N."/>
        </authorList>
    </citation>
    <scope>NUCLEOTIDE SEQUENCE [LARGE SCALE GENOMIC DNA]</scope>
    <source>
        <strain evidence="8 9">A4</strain>
    </source>
</reference>
<comment type="caution">
    <text evidence="8">The sequence shown here is derived from an EMBL/GenBank/DDBJ whole genome shotgun (WGS) entry which is preliminary data.</text>
</comment>
<dbReference type="Gene3D" id="3.40.50.300">
    <property type="entry name" value="P-loop containing nucleotide triphosphate hydrolases"/>
    <property type="match status" value="2"/>
</dbReference>
<dbReference type="VEuPathDB" id="FungiDB:FUN_019027"/>
<dbReference type="Pfam" id="PF17862">
    <property type="entry name" value="AAA_lid_3"/>
    <property type="match status" value="2"/>
</dbReference>
<dbReference type="GO" id="GO:0003723">
    <property type="term" value="F:RNA binding"/>
    <property type="evidence" value="ECO:0007669"/>
    <property type="project" value="TreeGrafter"/>
</dbReference>
<comment type="similarity">
    <text evidence="1">Belongs to the AAA ATPase family.</text>
</comment>
<dbReference type="VEuPathDB" id="FungiDB:RhiirA1_497097"/>
<dbReference type="Proteomes" id="UP000234323">
    <property type="component" value="Unassembled WGS sequence"/>
</dbReference>
<dbReference type="EMBL" id="LLXI01000198">
    <property type="protein sequence ID" value="PKY42424.1"/>
    <property type="molecule type" value="Genomic_DNA"/>
</dbReference>
<evidence type="ECO:0000259" key="7">
    <source>
        <dbReference type="SMART" id="SM00382"/>
    </source>
</evidence>
<evidence type="ECO:0000256" key="3">
    <source>
        <dbReference type="ARBA" id="ARBA00022741"/>
    </source>
</evidence>
<dbReference type="SMART" id="SM00382">
    <property type="entry name" value="AAA"/>
    <property type="match status" value="2"/>
</dbReference>
<keyword evidence="9" id="KW-1185">Reference proteome</keyword>
<dbReference type="GO" id="GO:0016887">
    <property type="term" value="F:ATP hydrolysis activity"/>
    <property type="evidence" value="ECO:0007669"/>
    <property type="project" value="InterPro"/>
</dbReference>
<dbReference type="GO" id="GO:1990275">
    <property type="term" value="F:preribosome binding"/>
    <property type="evidence" value="ECO:0007669"/>
    <property type="project" value="TreeGrafter"/>
</dbReference>
<dbReference type="CDD" id="cd19518">
    <property type="entry name" value="RecA-like_NVL_r1-like"/>
    <property type="match status" value="1"/>
</dbReference>
<protein>
    <submittedName>
        <fullName evidence="8">AAA-domain-containing protein</fullName>
    </submittedName>
</protein>
<evidence type="ECO:0000256" key="6">
    <source>
        <dbReference type="SAM" id="MobiDB-lite"/>
    </source>
</evidence>
<feature type="domain" description="AAA+ ATPase" evidence="7">
    <location>
        <begin position="585"/>
        <end position="721"/>
    </location>
</feature>
<dbReference type="InterPro" id="IPR003593">
    <property type="entry name" value="AAA+_ATPase"/>
</dbReference>